<gene>
    <name evidence="1" type="ORF">IZ6_26930</name>
</gene>
<dbReference type="AlphaFoldDB" id="A0A6S6QZ97"/>
<name>A0A6S6QZ97_9HYPH</name>
<sequence>MAERVHRDAGAEVEISLTRVSDQPHALAPLESKVGTRKNRHQCGRHVIIPQAELWPKKRRGAAPKSSTSVSADFTALEAIVNHRQILGNPLQIQRSRRRFGALFPDGGENEAFTVQTLAGESAPS</sequence>
<accession>A0A6S6QZ97</accession>
<dbReference type="KEGG" id="tso:IZ6_26930"/>
<dbReference type="Proteomes" id="UP000515317">
    <property type="component" value="Chromosome"/>
</dbReference>
<protein>
    <submittedName>
        <fullName evidence="1">Uncharacterized protein</fullName>
    </submittedName>
</protein>
<keyword evidence="2" id="KW-1185">Reference proteome</keyword>
<reference evidence="1 2" key="1">
    <citation type="submission" date="2020-08" db="EMBL/GenBank/DDBJ databases">
        <title>Genome sequence of Rhizobiales bacterium strain IZ6.</title>
        <authorList>
            <person name="Nakai R."/>
            <person name="Naganuma T."/>
        </authorList>
    </citation>
    <scope>NUCLEOTIDE SEQUENCE [LARGE SCALE GENOMIC DNA]</scope>
    <source>
        <strain evidence="1 2">IZ6</strain>
    </source>
</reference>
<proteinExistence type="predicted"/>
<dbReference type="EMBL" id="AP023361">
    <property type="protein sequence ID" value="BCJ91958.1"/>
    <property type="molecule type" value="Genomic_DNA"/>
</dbReference>
<organism evidence="1 2">
    <name type="scientific">Terrihabitans soli</name>
    <dbReference type="NCBI Taxonomy" id="708113"/>
    <lineage>
        <taxon>Bacteria</taxon>
        <taxon>Pseudomonadati</taxon>
        <taxon>Pseudomonadota</taxon>
        <taxon>Alphaproteobacteria</taxon>
        <taxon>Hyphomicrobiales</taxon>
        <taxon>Terrihabitans</taxon>
    </lineage>
</organism>
<evidence type="ECO:0000313" key="1">
    <source>
        <dbReference type="EMBL" id="BCJ91958.1"/>
    </source>
</evidence>
<evidence type="ECO:0000313" key="2">
    <source>
        <dbReference type="Proteomes" id="UP000515317"/>
    </source>
</evidence>